<dbReference type="InterPro" id="IPR050595">
    <property type="entry name" value="Bact_response_regulator"/>
</dbReference>
<dbReference type="InterPro" id="IPR003661">
    <property type="entry name" value="HisK_dim/P_dom"/>
</dbReference>
<evidence type="ECO:0000259" key="2">
    <source>
        <dbReference type="PROSITE" id="PS50110"/>
    </source>
</evidence>
<dbReference type="CDD" id="cd00082">
    <property type="entry name" value="HisKA"/>
    <property type="match status" value="1"/>
</dbReference>
<comment type="caution">
    <text evidence="3">The sequence shown here is derived from an EMBL/GenBank/DDBJ whole genome shotgun (WGS) entry which is preliminary data.</text>
</comment>
<dbReference type="EMBL" id="LAZR01017479">
    <property type="protein sequence ID" value="KKM00243.1"/>
    <property type="molecule type" value="Genomic_DNA"/>
</dbReference>
<dbReference type="InterPro" id="IPR036097">
    <property type="entry name" value="HisK_dim/P_sf"/>
</dbReference>
<reference evidence="3" key="1">
    <citation type="journal article" date="2015" name="Nature">
        <title>Complex archaea that bridge the gap between prokaryotes and eukaryotes.</title>
        <authorList>
            <person name="Spang A."/>
            <person name="Saw J.H."/>
            <person name="Jorgensen S.L."/>
            <person name="Zaremba-Niedzwiedzka K."/>
            <person name="Martijn J."/>
            <person name="Lind A.E."/>
            <person name="van Eijk R."/>
            <person name="Schleper C."/>
            <person name="Guy L."/>
            <person name="Ettema T.J."/>
        </authorList>
    </citation>
    <scope>NUCLEOTIDE SEQUENCE</scope>
</reference>
<protein>
    <recommendedName>
        <fullName evidence="2">Response regulatory domain-containing protein</fullName>
    </recommendedName>
</protein>
<dbReference type="SMART" id="SM00448">
    <property type="entry name" value="REC"/>
    <property type="match status" value="1"/>
</dbReference>
<feature type="domain" description="Response regulatory" evidence="2">
    <location>
        <begin position="165"/>
        <end position="280"/>
    </location>
</feature>
<dbReference type="PANTHER" id="PTHR44591">
    <property type="entry name" value="STRESS RESPONSE REGULATOR PROTEIN 1"/>
    <property type="match status" value="1"/>
</dbReference>
<dbReference type="PANTHER" id="PTHR44591:SF3">
    <property type="entry name" value="RESPONSE REGULATORY DOMAIN-CONTAINING PROTEIN"/>
    <property type="match status" value="1"/>
</dbReference>
<sequence length="280" mass="32220">MSSDKKKTEEMKTYEKETGKRALWRGTLTEGFKGWKKGDEVSEKEKERITTLVSPETKKKWQNYTERKNISTISKLIRNAVEFYLEAEPKLSYLEDISGLAKDLKTPLTPIKGFSQLIIENYAESLDTEILSKIKEIYSQSQQLENKINEILSVLEPEKSNEEFEILIIDNDISTITVLKSFFELNGYSSKGVTTGKKGLEELDRTTPKLILLSIILPDIKGNEVFKKIKSYKDFKEVPIFFITIMSEAEANKITSDTNATGYFLKPFDFAKLKRVFNYL</sequence>
<dbReference type="SUPFAM" id="SSF47384">
    <property type="entry name" value="Homodimeric domain of signal transducing histidine kinase"/>
    <property type="match status" value="1"/>
</dbReference>
<dbReference type="SUPFAM" id="SSF52172">
    <property type="entry name" value="CheY-like"/>
    <property type="match status" value="1"/>
</dbReference>
<proteinExistence type="predicted"/>
<evidence type="ECO:0000313" key="3">
    <source>
        <dbReference type="EMBL" id="KKM00243.1"/>
    </source>
</evidence>
<dbReference type="Gene3D" id="1.10.287.130">
    <property type="match status" value="1"/>
</dbReference>
<dbReference type="PROSITE" id="PS50110">
    <property type="entry name" value="RESPONSE_REGULATORY"/>
    <property type="match status" value="1"/>
</dbReference>
<organism evidence="3">
    <name type="scientific">marine sediment metagenome</name>
    <dbReference type="NCBI Taxonomy" id="412755"/>
    <lineage>
        <taxon>unclassified sequences</taxon>
        <taxon>metagenomes</taxon>
        <taxon>ecological metagenomes</taxon>
    </lineage>
</organism>
<name>A0A0F9JMS5_9ZZZZ</name>
<accession>A0A0F9JMS5</accession>
<dbReference type="InterPro" id="IPR011006">
    <property type="entry name" value="CheY-like_superfamily"/>
</dbReference>
<dbReference type="GO" id="GO:0000155">
    <property type="term" value="F:phosphorelay sensor kinase activity"/>
    <property type="evidence" value="ECO:0007669"/>
    <property type="project" value="InterPro"/>
</dbReference>
<gene>
    <name evidence="3" type="ORF">LCGC14_1806380</name>
</gene>
<dbReference type="InterPro" id="IPR001789">
    <property type="entry name" value="Sig_transdc_resp-reg_receiver"/>
</dbReference>
<dbReference type="Pfam" id="PF00072">
    <property type="entry name" value="Response_reg"/>
    <property type="match status" value="1"/>
</dbReference>
<dbReference type="Gene3D" id="3.40.50.2300">
    <property type="match status" value="1"/>
</dbReference>
<evidence type="ECO:0000256" key="1">
    <source>
        <dbReference type="ARBA" id="ARBA00022553"/>
    </source>
</evidence>
<dbReference type="SMART" id="SM00388">
    <property type="entry name" value="HisKA"/>
    <property type="match status" value="1"/>
</dbReference>
<keyword evidence="1" id="KW-0597">Phosphoprotein</keyword>
<dbReference type="Pfam" id="PF00512">
    <property type="entry name" value="HisKA"/>
    <property type="match status" value="1"/>
</dbReference>
<dbReference type="AlphaFoldDB" id="A0A0F9JMS5"/>